<dbReference type="Proteomes" id="UP000004947">
    <property type="component" value="Unassembled WGS sequence"/>
</dbReference>
<dbReference type="AlphaFoldDB" id="A6DSN4"/>
<evidence type="ECO:0000313" key="1">
    <source>
        <dbReference type="EMBL" id="EDM25387.1"/>
    </source>
</evidence>
<reference evidence="1 2" key="1">
    <citation type="journal article" date="2010" name="J. Bacteriol.">
        <title>Genome sequence of Lentisphaera araneosa HTCC2155T, the type species of the order Lentisphaerales in the phylum Lentisphaerae.</title>
        <authorList>
            <person name="Thrash J.C."/>
            <person name="Cho J.C."/>
            <person name="Vergin K.L."/>
            <person name="Morris R.M."/>
            <person name="Giovannoni S.J."/>
        </authorList>
    </citation>
    <scope>NUCLEOTIDE SEQUENCE [LARGE SCALE GENOMIC DNA]</scope>
    <source>
        <strain evidence="1 2">HTCC2155</strain>
    </source>
</reference>
<dbReference type="eggNOG" id="COG3119">
    <property type="taxonomic scope" value="Bacteria"/>
</dbReference>
<evidence type="ECO:0008006" key="3">
    <source>
        <dbReference type="Google" id="ProtNLM"/>
    </source>
</evidence>
<name>A6DSN4_9BACT</name>
<evidence type="ECO:0000313" key="2">
    <source>
        <dbReference type="Proteomes" id="UP000004947"/>
    </source>
</evidence>
<dbReference type="InterPro" id="IPR017850">
    <property type="entry name" value="Alkaline_phosphatase_core_sf"/>
</dbReference>
<comment type="caution">
    <text evidence="1">The sequence shown here is derived from an EMBL/GenBank/DDBJ whole genome shotgun (WGS) entry which is preliminary data.</text>
</comment>
<dbReference type="InterPro" id="IPR010869">
    <property type="entry name" value="DUF1501"/>
</dbReference>
<dbReference type="RefSeq" id="WP_007280843.1">
    <property type="nucleotide sequence ID" value="NZ_ABCK01000031.1"/>
</dbReference>
<proteinExistence type="predicted"/>
<dbReference type="PANTHER" id="PTHR43737:SF1">
    <property type="entry name" value="DUF1501 DOMAIN-CONTAINING PROTEIN"/>
    <property type="match status" value="1"/>
</dbReference>
<dbReference type="STRING" id="313628.LNTAR_22115"/>
<gene>
    <name evidence="1" type="ORF">LNTAR_22115</name>
</gene>
<dbReference type="Pfam" id="PF07394">
    <property type="entry name" value="DUF1501"/>
    <property type="match status" value="1"/>
</dbReference>
<dbReference type="PANTHER" id="PTHR43737">
    <property type="entry name" value="BLL7424 PROTEIN"/>
    <property type="match status" value="1"/>
</dbReference>
<dbReference type="SUPFAM" id="SSF53649">
    <property type="entry name" value="Alkaline phosphatase-like"/>
    <property type="match status" value="1"/>
</dbReference>
<protein>
    <recommendedName>
        <fullName evidence="3">Sulfatase</fullName>
    </recommendedName>
</protein>
<keyword evidence="2" id="KW-1185">Reference proteome</keyword>
<organism evidence="1 2">
    <name type="scientific">Lentisphaera araneosa HTCC2155</name>
    <dbReference type="NCBI Taxonomy" id="313628"/>
    <lineage>
        <taxon>Bacteria</taxon>
        <taxon>Pseudomonadati</taxon>
        <taxon>Lentisphaerota</taxon>
        <taxon>Lentisphaeria</taxon>
        <taxon>Lentisphaerales</taxon>
        <taxon>Lentisphaeraceae</taxon>
        <taxon>Lentisphaera</taxon>
    </lineage>
</organism>
<sequence>MFEQNPIRENDLMMTRRNLFGQASLGLGTMAMAMAMANLYGADSSNPQLRQKAELNGGIHHKATAKRVIYLFMSGGPSHHDTWDYKPKMTDMFGKELPDEIRDGQRVTGMTAGQKSFPVCPSKYKFKKYDNNENGVHVSSLLPHTAKAVKEMCIVNSTFTEAINHDPAITYIQTGSQIPGRPSLGAWLSYGLGSDNKDLPGYVVMHARSQHAEQSLFGRLWGSGFMPSDHQGVLLRSQKDAVLYLNNPKGVSRANRRQQLDALAALNQQHHDSFGDPEILARIRQHEMAYRMQTAVPELMDISQEPEHTYKLYGEDARTPGTFAASCLNARRLAERGVRNIQIFHRGWDAHRNLPHEHENQCRDIDQACYGLIMDLKQRGMLEDTLVVWGGEFGRTAYCQGPLTRENYGRDHHPRCFTTWMAGGGIKPGITYGRTDDYGYNITDKDGNILKPQPSKDDKWVPGTMHIHDRNATILHLMGIDHRKLTYRYQGRDFRLTDVHGHVIHDIMA</sequence>
<dbReference type="EMBL" id="ABCK01000031">
    <property type="protein sequence ID" value="EDM25387.1"/>
    <property type="molecule type" value="Genomic_DNA"/>
</dbReference>
<accession>A6DSN4</accession>